<evidence type="ECO:0000313" key="3">
    <source>
        <dbReference type="RefSeq" id="XP_015608274.1"/>
    </source>
</evidence>
<evidence type="ECO:0000256" key="1">
    <source>
        <dbReference type="SAM" id="Phobius"/>
    </source>
</evidence>
<dbReference type="RefSeq" id="XP_015608274.1">
    <property type="nucleotide sequence ID" value="XM_015752788.2"/>
</dbReference>
<organism evidence="2 3">
    <name type="scientific">Cephus cinctus</name>
    <name type="common">Wheat stem sawfly</name>
    <dbReference type="NCBI Taxonomy" id="211228"/>
    <lineage>
        <taxon>Eukaryota</taxon>
        <taxon>Metazoa</taxon>
        <taxon>Ecdysozoa</taxon>
        <taxon>Arthropoda</taxon>
        <taxon>Hexapoda</taxon>
        <taxon>Insecta</taxon>
        <taxon>Pterygota</taxon>
        <taxon>Neoptera</taxon>
        <taxon>Endopterygota</taxon>
        <taxon>Hymenoptera</taxon>
        <taxon>Cephoidea</taxon>
        <taxon>Cephidae</taxon>
        <taxon>Cephus</taxon>
    </lineage>
</organism>
<accession>A0AAJ7CDS5</accession>
<keyword evidence="1" id="KW-0812">Transmembrane</keyword>
<keyword evidence="2" id="KW-1185">Reference proteome</keyword>
<reference evidence="3" key="1">
    <citation type="submission" date="2025-08" db="UniProtKB">
        <authorList>
            <consortium name="RefSeq"/>
        </authorList>
    </citation>
    <scope>IDENTIFICATION</scope>
</reference>
<dbReference type="Proteomes" id="UP000694920">
    <property type="component" value="Unplaced"/>
</dbReference>
<gene>
    <name evidence="3" type="primary">LOC107274050</name>
</gene>
<protein>
    <submittedName>
        <fullName evidence="3">Uncharacterized protein LOC107274050 isoform X1</fullName>
    </submittedName>
</protein>
<proteinExistence type="predicted"/>
<dbReference type="AlphaFoldDB" id="A0AAJ7CDS5"/>
<evidence type="ECO:0000313" key="2">
    <source>
        <dbReference type="Proteomes" id="UP000694920"/>
    </source>
</evidence>
<dbReference type="GeneID" id="107274050"/>
<keyword evidence="1" id="KW-0472">Membrane</keyword>
<dbReference type="KEGG" id="ccin:107274050"/>
<name>A0AAJ7CDS5_CEPCN</name>
<keyword evidence="1" id="KW-1133">Transmembrane helix</keyword>
<sequence>MDDNILEKLQKNNVLPEDLQKKLSDMVQKYRNMDEDEKIKFHEEAKHMFKNNLNTVVENSGSSYYNIFSLAQFYVVLVAVLLIILVFVFFGFKLYKSLKDREKKREEKKRNKQLRKKK</sequence>
<feature type="transmembrane region" description="Helical" evidence="1">
    <location>
        <begin position="73"/>
        <end position="95"/>
    </location>
</feature>